<dbReference type="InterPro" id="IPR011104">
    <property type="entry name" value="Hpr_kin/Pase_C"/>
</dbReference>
<keyword evidence="10" id="KW-0460">Magnesium</keyword>
<dbReference type="GO" id="GO:0004674">
    <property type="term" value="F:protein serine/threonine kinase activity"/>
    <property type="evidence" value="ECO:0007669"/>
    <property type="project" value="UniProtKB-KW"/>
</dbReference>
<evidence type="ECO:0000256" key="11">
    <source>
        <dbReference type="ARBA" id="ARBA00023268"/>
    </source>
</evidence>
<proteinExistence type="inferred from homology"/>
<evidence type="ECO:0000256" key="10">
    <source>
        <dbReference type="ARBA" id="ARBA00022842"/>
    </source>
</evidence>
<dbReference type="InterPro" id="IPR027417">
    <property type="entry name" value="P-loop_NTPase"/>
</dbReference>
<organism evidence="14">
    <name type="scientific">Knufia peltigerae</name>
    <dbReference type="NCBI Taxonomy" id="1002370"/>
    <lineage>
        <taxon>Eukaryota</taxon>
        <taxon>Fungi</taxon>
        <taxon>Dikarya</taxon>
        <taxon>Ascomycota</taxon>
        <taxon>Pezizomycotina</taxon>
        <taxon>Eurotiomycetes</taxon>
        <taxon>Chaetothyriomycetidae</taxon>
        <taxon>Chaetothyriales</taxon>
        <taxon>Trichomeriaceae</taxon>
        <taxon>Knufia</taxon>
    </lineage>
</organism>
<evidence type="ECO:0000256" key="2">
    <source>
        <dbReference type="ARBA" id="ARBA00001946"/>
    </source>
</evidence>
<dbReference type="Pfam" id="PF00359">
    <property type="entry name" value="PTS_EIIA_2"/>
    <property type="match status" value="1"/>
</dbReference>
<dbReference type="PROSITE" id="PS00372">
    <property type="entry name" value="PTS_EIIA_TYPE_2_HIS"/>
    <property type="match status" value="1"/>
</dbReference>
<feature type="domain" description="PTS EIIA type-2" evidence="13">
    <location>
        <begin position="1"/>
        <end position="150"/>
    </location>
</feature>
<evidence type="ECO:0000256" key="9">
    <source>
        <dbReference type="ARBA" id="ARBA00022840"/>
    </source>
</evidence>
<evidence type="ECO:0000256" key="3">
    <source>
        <dbReference type="ARBA" id="ARBA00006883"/>
    </source>
</evidence>
<name>A0AA38XYL5_9EURO</name>
<evidence type="ECO:0000256" key="1">
    <source>
        <dbReference type="ARBA" id="ARBA00001120"/>
    </source>
</evidence>
<comment type="cofactor">
    <cofactor evidence="2">
        <name>Mg(2+)</name>
        <dbReference type="ChEBI" id="CHEBI:18420"/>
    </cofactor>
</comment>
<evidence type="ECO:0000256" key="7">
    <source>
        <dbReference type="ARBA" id="ARBA00022741"/>
    </source>
</evidence>
<dbReference type="Gene3D" id="3.40.1390.20">
    <property type="entry name" value="HprK N-terminal domain-like"/>
    <property type="match status" value="1"/>
</dbReference>
<evidence type="ECO:0000313" key="14">
    <source>
        <dbReference type="EMBL" id="KAJ9628943.1"/>
    </source>
</evidence>
<keyword evidence="5" id="KW-0808">Transferase</keyword>
<dbReference type="SUPFAM" id="SSF55804">
    <property type="entry name" value="Phoshotransferase/anion transport protein"/>
    <property type="match status" value="1"/>
</dbReference>
<dbReference type="InterPro" id="IPR003755">
    <property type="entry name" value="HPr(Ser)_kin/Pase"/>
</dbReference>
<dbReference type="SUPFAM" id="SSF53795">
    <property type="entry name" value="PEP carboxykinase-like"/>
    <property type="match status" value="1"/>
</dbReference>
<dbReference type="GO" id="GO:0000155">
    <property type="term" value="F:phosphorelay sensor kinase activity"/>
    <property type="evidence" value="ECO:0007669"/>
    <property type="project" value="InterPro"/>
</dbReference>
<dbReference type="PANTHER" id="PTHR30305">
    <property type="entry name" value="PROTEIN YJDM-RELATED"/>
    <property type="match status" value="1"/>
</dbReference>
<protein>
    <recommendedName>
        <fullName evidence="13">PTS EIIA type-2 domain-containing protein</fullName>
    </recommendedName>
</protein>
<dbReference type="Gene3D" id="3.40.930.10">
    <property type="entry name" value="Mannitol-specific EII, Chain A"/>
    <property type="match status" value="1"/>
</dbReference>
<dbReference type="Pfam" id="PF02603">
    <property type="entry name" value="Hpr_kinase_N"/>
    <property type="match status" value="1"/>
</dbReference>
<keyword evidence="11" id="KW-0511">Multifunctional enzyme</keyword>
<evidence type="ECO:0000256" key="8">
    <source>
        <dbReference type="ARBA" id="ARBA00022777"/>
    </source>
</evidence>
<comment type="catalytic activity">
    <reaction evidence="12">
        <text>[HPr protein]-O-phospho-L-serine + phosphate + H(+) = [HPr protein]-L-serine + diphosphate</text>
        <dbReference type="Rhea" id="RHEA:46604"/>
        <dbReference type="Rhea" id="RHEA-COMP:11602"/>
        <dbReference type="Rhea" id="RHEA-COMP:11603"/>
        <dbReference type="ChEBI" id="CHEBI:15378"/>
        <dbReference type="ChEBI" id="CHEBI:29999"/>
        <dbReference type="ChEBI" id="CHEBI:33019"/>
        <dbReference type="ChEBI" id="CHEBI:43474"/>
        <dbReference type="ChEBI" id="CHEBI:83421"/>
    </reaction>
</comment>
<accession>A0AA38XYL5</accession>
<reference evidence="14" key="1">
    <citation type="submission" date="2022-10" db="EMBL/GenBank/DDBJ databases">
        <title>Culturing micro-colonial fungi from biological soil crusts in the Mojave desert and describing Neophaeococcomyces mojavensis, and introducing the new genera and species Taxawa tesnikishii.</title>
        <authorList>
            <person name="Kurbessoian T."/>
            <person name="Stajich J.E."/>
        </authorList>
    </citation>
    <scope>NUCLEOTIDE SEQUENCE</scope>
    <source>
        <strain evidence="14">TK_35</strain>
    </source>
</reference>
<comment type="similarity">
    <text evidence="3">Belongs to the HPrK/P family.</text>
</comment>
<evidence type="ECO:0000256" key="12">
    <source>
        <dbReference type="ARBA" id="ARBA00047657"/>
    </source>
</evidence>
<dbReference type="CDD" id="cd01918">
    <property type="entry name" value="HprK_C"/>
    <property type="match status" value="1"/>
</dbReference>
<dbReference type="GO" id="GO:0046872">
    <property type="term" value="F:metal ion binding"/>
    <property type="evidence" value="ECO:0007669"/>
    <property type="project" value="UniProtKB-KW"/>
</dbReference>
<keyword evidence="4" id="KW-0723">Serine/threonine-protein kinase</keyword>
<dbReference type="InterPro" id="IPR016152">
    <property type="entry name" value="PTrfase/Anion_transptr"/>
</dbReference>
<dbReference type="HAMAP" id="MF_01249">
    <property type="entry name" value="HPr_kinase"/>
    <property type="match status" value="1"/>
</dbReference>
<dbReference type="FunFam" id="3.40.50.300:FF:000174">
    <property type="entry name" value="HPr kinase/phosphorylase"/>
    <property type="match status" value="1"/>
</dbReference>
<dbReference type="AlphaFoldDB" id="A0AA38XYL5"/>
<comment type="catalytic activity">
    <reaction evidence="1">
        <text>[HPr protein]-L-serine + ATP = [HPr protein]-O-phospho-L-serine + ADP + H(+)</text>
        <dbReference type="Rhea" id="RHEA:46600"/>
        <dbReference type="Rhea" id="RHEA-COMP:11602"/>
        <dbReference type="Rhea" id="RHEA-COMP:11603"/>
        <dbReference type="ChEBI" id="CHEBI:15378"/>
        <dbReference type="ChEBI" id="CHEBI:29999"/>
        <dbReference type="ChEBI" id="CHEBI:30616"/>
        <dbReference type="ChEBI" id="CHEBI:83421"/>
        <dbReference type="ChEBI" id="CHEBI:456216"/>
    </reaction>
</comment>
<evidence type="ECO:0000256" key="5">
    <source>
        <dbReference type="ARBA" id="ARBA00022679"/>
    </source>
</evidence>
<comment type="caution">
    <text evidence="14">The sequence shown here is derived from an EMBL/GenBank/DDBJ whole genome shotgun (WGS) entry which is preliminary data.</text>
</comment>
<keyword evidence="6" id="KW-0479">Metal-binding</keyword>
<dbReference type="GO" id="GO:0005524">
    <property type="term" value="F:ATP binding"/>
    <property type="evidence" value="ECO:0007669"/>
    <property type="project" value="UniProtKB-KW"/>
</dbReference>
<keyword evidence="8" id="KW-0418">Kinase</keyword>
<dbReference type="InterPro" id="IPR002178">
    <property type="entry name" value="PTS_EIIA_type-2_dom"/>
</dbReference>
<dbReference type="GO" id="GO:0006109">
    <property type="term" value="P:regulation of carbohydrate metabolic process"/>
    <property type="evidence" value="ECO:0007669"/>
    <property type="project" value="InterPro"/>
</dbReference>
<dbReference type="EMBL" id="JAPDRN010000070">
    <property type="protein sequence ID" value="KAJ9628943.1"/>
    <property type="molecule type" value="Genomic_DNA"/>
</dbReference>
<evidence type="ECO:0000259" key="13">
    <source>
        <dbReference type="PROSITE" id="PS51094"/>
    </source>
</evidence>
<dbReference type="SUPFAM" id="SSF75138">
    <property type="entry name" value="HprK N-terminal domain-like"/>
    <property type="match status" value="1"/>
</dbReference>
<keyword evidence="7" id="KW-0547">Nucleotide-binding</keyword>
<gene>
    <name evidence="14" type="ORF">H2204_009101</name>
</gene>
<dbReference type="InterPro" id="IPR028979">
    <property type="entry name" value="Ser_kin/Pase_Hpr-like_N_sf"/>
</dbReference>
<evidence type="ECO:0000256" key="4">
    <source>
        <dbReference type="ARBA" id="ARBA00022527"/>
    </source>
</evidence>
<dbReference type="CDD" id="cd00211">
    <property type="entry name" value="PTS_IIA_fru"/>
    <property type="match status" value="1"/>
</dbReference>
<dbReference type="Gene3D" id="3.40.50.300">
    <property type="entry name" value="P-loop containing nucleotide triphosphate hydrolases"/>
    <property type="match status" value="1"/>
</dbReference>
<dbReference type="Pfam" id="PF07475">
    <property type="entry name" value="Hpr_kinase_C"/>
    <property type="match status" value="1"/>
</dbReference>
<evidence type="ECO:0000256" key="6">
    <source>
        <dbReference type="ARBA" id="ARBA00022723"/>
    </source>
</evidence>
<keyword evidence="9" id="KW-0067">ATP-binding</keyword>
<dbReference type="PANTHER" id="PTHR30305:SF1">
    <property type="entry name" value="HPR KINASE_PHOSPHORYLASE"/>
    <property type="match status" value="1"/>
</dbReference>
<dbReference type="NCBIfam" id="TIGR00679">
    <property type="entry name" value="hpr-ser"/>
    <property type="match status" value="1"/>
</dbReference>
<dbReference type="InterPro" id="IPR011126">
    <property type="entry name" value="Hpr_kin/Pase_Hpr_N"/>
</dbReference>
<sequence length="458" mass="50440">MPLTDLLAAVQTQLCTATDRDSVLQAAAGLLACRQANAEQIYLNLCQREALGSTAIGYGIAIPHGRAPTLDRPRGALLRLQTPVDFGGDEPVDLVFAMAVPAHYTHQHLMLLSELAELFSAPCIRQALREAGPGPDPTGERRMNTSITARELFEQQRERLGLRWAAGKSGEKRELEAGNTVSRRPSLAGYLNAIYPNKVQILGTEELSWLDALEPRQRWETIEKIMQSHPLALVLTRNQPCPEDLRAAADESGTPLWLSPKRGHELLNHLSYHLARTLAPRVILHGVFMEIYSIGVLITGEAGSGKSELALELLSRGHRLVADDAPEFTQIAPDVLDGTCPELLQDLLEVRGLGVLNVREMFGDTAVKKNKYLRLIVHLTKPMTEPTPHGYERLTGDSGTRHVLDLDVPLITLPVMPGRNLAVLTEAATRLHILRTKGIDPAAMFIARHSNLLERRTP</sequence>
<dbReference type="PROSITE" id="PS51094">
    <property type="entry name" value="PTS_EIIA_TYPE_2"/>
    <property type="match status" value="1"/>
</dbReference>